<gene>
    <name evidence="2" type="ORF">R5W23_005898</name>
</gene>
<dbReference type="EMBL" id="JAXBLV010000056">
    <property type="protein sequence ID" value="MDY3558741.1"/>
    <property type="molecule type" value="Genomic_DNA"/>
</dbReference>
<reference evidence="3" key="1">
    <citation type="journal article" date="2023" name="Mar. Drugs">
        <title>Gemmata algarum, a Novel Planctomycete Isolated from an Algal Mat, Displays Antimicrobial Activity.</title>
        <authorList>
            <person name="Kumar G."/>
            <person name="Kallscheuer N."/>
            <person name="Kashif M."/>
            <person name="Ahamad S."/>
            <person name="Jagadeeshwari U."/>
            <person name="Pannikurungottu S."/>
            <person name="Haufschild T."/>
            <person name="Kabuu M."/>
            <person name="Sasikala C."/>
            <person name="Jogler C."/>
            <person name="Ramana C."/>
        </authorList>
    </citation>
    <scope>NUCLEOTIDE SEQUENCE [LARGE SCALE GENOMIC DNA]</scope>
    <source>
        <strain evidence="3">JC673</strain>
    </source>
</reference>
<feature type="signal peptide" evidence="1">
    <location>
        <begin position="1"/>
        <end position="17"/>
    </location>
</feature>
<organism evidence="2 3">
    <name type="scientific">Gemmata algarum</name>
    <dbReference type="NCBI Taxonomy" id="2975278"/>
    <lineage>
        <taxon>Bacteria</taxon>
        <taxon>Pseudomonadati</taxon>
        <taxon>Planctomycetota</taxon>
        <taxon>Planctomycetia</taxon>
        <taxon>Gemmatales</taxon>
        <taxon>Gemmataceae</taxon>
        <taxon>Gemmata</taxon>
    </lineage>
</organism>
<evidence type="ECO:0000256" key="1">
    <source>
        <dbReference type="SAM" id="SignalP"/>
    </source>
</evidence>
<evidence type="ECO:0000313" key="3">
    <source>
        <dbReference type="Proteomes" id="UP001272242"/>
    </source>
</evidence>
<keyword evidence="3" id="KW-1185">Reference proteome</keyword>
<keyword evidence="1" id="KW-0732">Signal</keyword>
<sequence length="133" mass="14287">MQHALLAMAFLAVPALAADDKPVVRELQTKELNVAPARGGKAGEPAEIKSADDLAKNPVLKDAADDVKKLVNFENEKLLVFAWAGSGQDKIAVTGETKDGKTVLTLTYTPGLTRDLRQHVKLFVVPKGAEIKK</sequence>
<accession>A0ABU5ETV0</accession>
<name>A0ABU5ETV0_9BACT</name>
<dbReference type="RefSeq" id="WP_320685625.1">
    <property type="nucleotide sequence ID" value="NZ_JAXBLV010000056.1"/>
</dbReference>
<protein>
    <submittedName>
        <fullName evidence="2">Uncharacterized protein</fullName>
    </submittedName>
</protein>
<proteinExistence type="predicted"/>
<dbReference type="Proteomes" id="UP001272242">
    <property type="component" value="Unassembled WGS sequence"/>
</dbReference>
<feature type="chain" id="PRO_5045529677" evidence="1">
    <location>
        <begin position="18"/>
        <end position="133"/>
    </location>
</feature>
<comment type="caution">
    <text evidence="2">The sequence shown here is derived from an EMBL/GenBank/DDBJ whole genome shotgun (WGS) entry which is preliminary data.</text>
</comment>
<evidence type="ECO:0000313" key="2">
    <source>
        <dbReference type="EMBL" id="MDY3558741.1"/>
    </source>
</evidence>